<evidence type="ECO:0000256" key="2">
    <source>
        <dbReference type="SAM" id="MobiDB-lite"/>
    </source>
</evidence>
<dbReference type="InterPro" id="IPR007590">
    <property type="entry name" value="Saf4/Yju2"/>
</dbReference>
<dbReference type="PANTHER" id="PTHR12111">
    <property type="entry name" value="SPLICING FACTOR YJU2"/>
    <property type="match status" value="1"/>
</dbReference>
<dbReference type="PANTHER" id="PTHR12111:SF2">
    <property type="entry name" value="SPLICING FACTOR YJU2B-RELATED"/>
    <property type="match status" value="1"/>
</dbReference>
<evidence type="ECO:0000313" key="4">
    <source>
        <dbReference type="Proteomes" id="UP001519460"/>
    </source>
</evidence>
<reference evidence="3 4" key="1">
    <citation type="journal article" date="2023" name="Sci. Data">
        <title>Genome assembly of the Korean intertidal mud-creeper Batillaria attramentaria.</title>
        <authorList>
            <person name="Patra A.K."/>
            <person name="Ho P.T."/>
            <person name="Jun S."/>
            <person name="Lee S.J."/>
            <person name="Kim Y."/>
            <person name="Won Y.J."/>
        </authorList>
    </citation>
    <scope>NUCLEOTIDE SEQUENCE [LARGE SCALE GENOMIC DNA]</scope>
    <source>
        <strain evidence="3">Wonlab-2016</strain>
    </source>
</reference>
<dbReference type="Proteomes" id="UP001519460">
    <property type="component" value="Unassembled WGS sequence"/>
</dbReference>
<feature type="compositionally biased region" description="Polar residues" evidence="2">
    <location>
        <begin position="362"/>
        <end position="374"/>
    </location>
</feature>
<feature type="compositionally biased region" description="Basic and acidic residues" evidence="2">
    <location>
        <begin position="348"/>
        <end position="361"/>
    </location>
</feature>
<feature type="region of interest" description="Disordered" evidence="2">
    <location>
        <begin position="254"/>
        <end position="276"/>
    </location>
</feature>
<keyword evidence="4" id="KW-1185">Reference proteome</keyword>
<organism evidence="3 4">
    <name type="scientific">Batillaria attramentaria</name>
    <dbReference type="NCBI Taxonomy" id="370345"/>
    <lineage>
        <taxon>Eukaryota</taxon>
        <taxon>Metazoa</taxon>
        <taxon>Spiralia</taxon>
        <taxon>Lophotrochozoa</taxon>
        <taxon>Mollusca</taxon>
        <taxon>Gastropoda</taxon>
        <taxon>Caenogastropoda</taxon>
        <taxon>Sorbeoconcha</taxon>
        <taxon>Cerithioidea</taxon>
        <taxon>Batillariidae</taxon>
        <taxon>Batillaria</taxon>
    </lineage>
</organism>
<name>A0ABD0LT03_9CAEN</name>
<gene>
    <name evidence="3" type="ORF">BaRGS_00006652</name>
</gene>
<dbReference type="AlphaFoldDB" id="A0ABD0LT03"/>
<proteinExistence type="inferred from homology"/>
<evidence type="ECO:0008006" key="5">
    <source>
        <dbReference type="Google" id="ProtNLM"/>
    </source>
</evidence>
<feature type="region of interest" description="Disordered" evidence="2">
    <location>
        <begin position="288"/>
        <end position="377"/>
    </location>
</feature>
<accession>A0ABD0LT03</accession>
<protein>
    <recommendedName>
        <fullName evidence="5">Coiled-coil domain-containing protein 130</fullName>
    </recommendedName>
</protein>
<evidence type="ECO:0000256" key="1">
    <source>
        <dbReference type="ARBA" id="ARBA00005595"/>
    </source>
</evidence>
<comment type="similarity">
    <text evidence="1">Belongs to the CWC16 family.</text>
</comment>
<comment type="caution">
    <text evidence="3">The sequence shown here is derived from an EMBL/GenBank/DDBJ whole genome shotgun (WGS) entry which is preliminary data.</text>
</comment>
<dbReference type="Pfam" id="PF04502">
    <property type="entry name" value="Saf4_Yju2"/>
    <property type="match status" value="1"/>
</dbReference>
<dbReference type="EMBL" id="JACVVK020000027">
    <property type="protein sequence ID" value="KAK7502288.1"/>
    <property type="molecule type" value="Genomic_DNA"/>
</dbReference>
<evidence type="ECO:0000313" key="3">
    <source>
        <dbReference type="EMBL" id="KAK7502288.1"/>
    </source>
</evidence>
<sequence>MRNRLGERKGVNKYYPPDFDPSKGSLNTWRGQHPLRDRARKIHQGILVIRFEMPYNIWCDGCNNHIGMGVRYNAEKSKVGNYYTTPIYKFRMKCHLCDNHFEIQTDPKNHDYVILEGARRKEQRWDPRENEQIVPEDKATQKKLATDPMYKLEHGSDDQQRGKSAVMSLSQIAGMRDSWQDDYILNKMARNKFRNEKKQIALTKAADKALLDKSSLDIELVPETEDDKKLAGLIKYSVTKSFDEKQMEKRKAIENRPFFPQQSSTSSAVILPGQLGPHSRRAEIKRKLGLHLNSPKVEHRLADSKLQGLVRKNTKTEHTSEPDNSSGSAEEKPAPSVESARTCDQSADDSHGSKTCEEKSSDSTLAQTNASSDVSEGHALSALMATYTASESDSSDTS</sequence>